<dbReference type="RefSeq" id="WP_344799452.1">
    <property type="nucleotide sequence ID" value="NZ_BAABBN010000007.1"/>
</dbReference>
<name>A0ABP7MWR8_9GAMM</name>
<evidence type="ECO:0000313" key="3">
    <source>
        <dbReference type="Proteomes" id="UP001501565"/>
    </source>
</evidence>
<dbReference type="EMBL" id="BAABBN010000007">
    <property type="protein sequence ID" value="GAA3931761.1"/>
    <property type="molecule type" value="Genomic_DNA"/>
</dbReference>
<organism evidence="2 3">
    <name type="scientific">Litoribacillus peritrichatus</name>
    <dbReference type="NCBI Taxonomy" id="718191"/>
    <lineage>
        <taxon>Bacteria</taxon>
        <taxon>Pseudomonadati</taxon>
        <taxon>Pseudomonadota</taxon>
        <taxon>Gammaproteobacteria</taxon>
        <taxon>Oceanospirillales</taxon>
        <taxon>Oceanospirillaceae</taxon>
        <taxon>Litoribacillus</taxon>
    </lineage>
</organism>
<evidence type="ECO:0000313" key="2">
    <source>
        <dbReference type="EMBL" id="GAA3931761.1"/>
    </source>
</evidence>
<accession>A0ABP7MWR8</accession>
<reference evidence="3" key="1">
    <citation type="journal article" date="2019" name="Int. J. Syst. Evol. Microbiol.">
        <title>The Global Catalogue of Microorganisms (GCM) 10K type strain sequencing project: providing services to taxonomists for standard genome sequencing and annotation.</title>
        <authorList>
            <consortium name="The Broad Institute Genomics Platform"/>
            <consortium name="The Broad Institute Genome Sequencing Center for Infectious Disease"/>
            <person name="Wu L."/>
            <person name="Ma J."/>
        </authorList>
    </citation>
    <scope>NUCLEOTIDE SEQUENCE [LARGE SCALE GENOMIC DNA]</scope>
    <source>
        <strain evidence="3">JCM 17551</strain>
    </source>
</reference>
<feature type="compositionally biased region" description="Polar residues" evidence="1">
    <location>
        <begin position="1"/>
        <end position="17"/>
    </location>
</feature>
<feature type="region of interest" description="Disordered" evidence="1">
    <location>
        <begin position="43"/>
        <end position="69"/>
    </location>
</feature>
<comment type="caution">
    <text evidence="2">The sequence shown here is derived from an EMBL/GenBank/DDBJ whole genome shotgun (WGS) entry which is preliminary data.</text>
</comment>
<gene>
    <name evidence="2" type="ORF">GCM10022277_30740</name>
</gene>
<sequence length="69" mass="7755">MDRNNKNNTFEQLSNSPDKGLSTIEEISDTLISEIWGESIKVDNQQQSSETMPIKTFAPTDQENPSPDI</sequence>
<feature type="region of interest" description="Disordered" evidence="1">
    <location>
        <begin position="1"/>
        <end position="23"/>
    </location>
</feature>
<dbReference type="Proteomes" id="UP001501565">
    <property type="component" value="Unassembled WGS sequence"/>
</dbReference>
<proteinExistence type="predicted"/>
<keyword evidence="3" id="KW-1185">Reference proteome</keyword>
<protein>
    <submittedName>
        <fullName evidence="2">Uncharacterized protein</fullName>
    </submittedName>
</protein>
<feature type="compositionally biased region" description="Polar residues" evidence="1">
    <location>
        <begin position="59"/>
        <end position="69"/>
    </location>
</feature>
<evidence type="ECO:0000256" key="1">
    <source>
        <dbReference type="SAM" id="MobiDB-lite"/>
    </source>
</evidence>